<dbReference type="InterPro" id="IPR005623">
    <property type="entry name" value="Chaperone_NapD_NO3_reduct"/>
</dbReference>
<comment type="similarity">
    <text evidence="4">Belongs to the NapD family.</text>
</comment>
<keyword evidence="6" id="KW-1185">Reference proteome</keyword>
<dbReference type="Pfam" id="PF03927">
    <property type="entry name" value="NapD"/>
    <property type="match status" value="1"/>
</dbReference>
<dbReference type="Gene3D" id="3.30.70.920">
    <property type="match status" value="1"/>
</dbReference>
<dbReference type="PANTHER" id="PTHR38603">
    <property type="entry name" value="CHAPERONE NAPD"/>
    <property type="match status" value="1"/>
</dbReference>
<comment type="caution">
    <text evidence="5">The sequence shown here is derived from an EMBL/GenBank/DDBJ whole genome shotgun (WGS) entry which is preliminary data.</text>
</comment>
<gene>
    <name evidence="4" type="primary">napD</name>
    <name evidence="5" type="ORF">CUZ56_02646</name>
</gene>
<dbReference type="RefSeq" id="WP_126980809.1">
    <property type="nucleotide sequence ID" value="NZ_PQSP01000009.1"/>
</dbReference>
<name>A0A433SAN7_9BURK</name>
<accession>A0A433SAN7</accession>
<dbReference type="Proteomes" id="UP000286947">
    <property type="component" value="Unassembled WGS sequence"/>
</dbReference>
<dbReference type="GO" id="GO:0005048">
    <property type="term" value="F:signal sequence binding"/>
    <property type="evidence" value="ECO:0007669"/>
    <property type="project" value="UniProtKB-UniRule"/>
</dbReference>
<evidence type="ECO:0000313" key="6">
    <source>
        <dbReference type="Proteomes" id="UP000286947"/>
    </source>
</evidence>
<keyword evidence="3 4" id="KW-0143">Chaperone</keyword>
<comment type="function">
    <text evidence="4">Chaperone for NapA, the catalytic subunit of the periplasmic nitrate reductase. It binds directly and specifically to the twin-arginine signal peptide of NapA, preventing premature interaction with the Tat translocase and premature export.</text>
</comment>
<keyword evidence="2 4" id="KW-0963">Cytoplasm</keyword>
<evidence type="ECO:0000256" key="2">
    <source>
        <dbReference type="ARBA" id="ARBA00022490"/>
    </source>
</evidence>
<organism evidence="5 6">
    <name type="scientific">Saezia sanguinis</name>
    <dbReference type="NCBI Taxonomy" id="1965230"/>
    <lineage>
        <taxon>Bacteria</taxon>
        <taxon>Pseudomonadati</taxon>
        <taxon>Pseudomonadota</taxon>
        <taxon>Betaproteobacteria</taxon>
        <taxon>Burkholderiales</taxon>
        <taxon>Saeziaceae</taxon>
        <taxon>Saezia</taxon>
    </lineage>
</organism>
<comment type="subcellular location">
    <subcellularLocation>
        <location evidence="1 4">Cytoplasm</location>
    </subcellularLocation>
</comment>
<protein>
    <recommendedName>
        <fullName evidence="4">Chaperone NapD</fullName>
    </recommendedName>
    <alternativeName>
        <fullName evidence="4">NapA signal peptide-binding chaperone NapD</fullName>
    </alternativeName>
</protein>
<evidence type="ECO:0000256" key="4">
    <source>
        <dbReference type="HAMAP-Rule" id="MF_02200"/>
    </source>
</evidence>
<dbReference type="HAMAP" id="MF_02200">
    <property type="entry name" value="NapD"/>
    <property type="match status" value="1"/>
</dbReference>
<dbReference type="PANTHER" id="PTHR38603:SF1">
    <property type="entry name" value="CHAPERONE NAPD"/>
    <property type="match status" value="1"/>
</dbReference>
<evidence type="ECO:0000313" key="5">
    <source>
        <dbReference type="EMBL" id="RUS65801.1"/>
    </source>
</evidence>
<proteinExistence type="inferred from homology"/>
<comment type="subunit">
    <text evidence="4">Interacts with the cytoplasmic NapA precursor.</text>
</comment>
<dbReference type="OrthoDB" id="9181043at2"/>
<evidence type="ECO:0000256" key="1">
    <source>
        <dbReference type="ARBA" id="ARBA00004496"/>
    </source>
</evidence>
<dbReference type="AlphaFoldDB" id="A0A433SAN7"/>
<dbReference type="GO" id="GO:0051224">
    <property type="term" value="P:negative regulation of protein transport"/>
    <property type="evidence" value="ECO:0007669"/>
    <property type="project" value="UniProtKB-UniRule"/>
</dbReference>
<reference evidence="5 6" key="1">
    <citation type="submission" date="2018-01" db="EMBL/GenBank/DDBJ databases">
        <title>Saezia sanguinis gen. nov., sp. nov., in the order Burkholderiales isolated from human blood.</title>
        <authorList>
            <person name="Medina-Pascual M.J."/>
            <person name="Valdezate S."/>
            <person name="Monzon S."/>
            <person name="Cuesta I."/>
            <person name="Carrasco G."/>
            <person name="Villalon P."/>
            <person name="Saez-Nieto J.A."/>
        </authorList>
    </citation>
    <scope>NUCLEOTIDE SEQUENCE [LARGE SCALE GENOMIC DNA]</scope>
    <source>
        <strain evidence="5 6">CNM695-12</strain>
    </source>
</reference>
<sequence length="89" mass="9989" precursor="true">MTQPIWHVCSLVVQYVPEQLAAVTERISEIPEAEVFATNEEGCKLVVLMESDDADLLYQKMQSIQEDIPGVLAVSLVYHQQDEEAEVTP</sequence>
<evidence type="ECO:0000256" key="3">
    <source>
        <dbReference type="ARBA" id="ARBA00023186"/>
    </source>
</evidence>
<dbReference type="GO" id="GO:0005737">
    <property type="term" value="C:cytoplasm"/>
    <property type="evidence" value="ECO:0007669"/>
    <property type="project" value="UniProtKB-SubCell"/>
</dbReference>
<dbReference type="EMBL" id="PQSP01000009">
    <property type="protein sequence ID" value="RUS65801.1"/>
    <property type="molecule type" value="Genomic_DNA"/>
</dbReference>